<dbReference type="EMBL" id="JBHRYC010000008">
    <property type="protein sequence ID" value="MFC3635976.1"/>
    <property type="molecule type" value="Genomic_DNA"/>
</dbReference>
<dbReference type="RefSeq" id="WP_191321217.1">
    <property type="nucleotide sequence ID" value="NZ_BNCG01000051.1"/>
</dbReference>
<comment type="caution">
    <text evidence="1">The sequence shown here is derived from an EMBL/GenBank/DDBJ whole genome shotgun (WGS) entry which is preliminary data.</text>
</comment>
<protein>
    <submittedName>
        <fullName evidence="1">Uncharacterized protein</fullName>
    </submittedName>
</protein>
<sequence>MHLVTSCHPDEVWVTLNMLRRIAYGARHEGSMHLEQGWENWFPMKLASDTMTRDHDAVHRGSHELQVSLPDHIPDEEFDRAFFLQMRSHAVDLWSATTAGGNHCRQLDLEPARLRRMAGRADRVGLEALPVRELVPFQPGNLQDMSLLEGVARSIISATPTALAA</sequence>
<name>A0ABV7UBW2_9HYPH</name>
<evidence type="ECO:0000313" key="1">
    <source>
        <dbReference type="EMBL" id="MFC3635976.1"/>
    </source>
</evidence>
<reference evidence="2" key="1">
    <citation type="journal article" date="2019" name="Int. J. Syst. Evol. Microbiol.">
        <title>The Global Catalogue of Microorganisms (GCM) 10K type strain sequencing project: providing services to taxonomists for standard genome sequencing and annotation.</title>
        <authorList>
            <consortium name="The Broad Institute Genomics Platform"/>
            <consortium name="The Broad Institute Genome Sequencing Center for Infectious Disease"/>
            <person name="Wu L."/>
            <person name="Ma J."/>
        </authorList>
    </citation>
    <scope>NUCLEOTIDE SEQUENCE [LARGE SCALE GENOMIC DNA]</scope>
    <source>
        <strain evidence="2">KCTC 42282</strain>
    </source>
</reference>
<dbReference type="Proteomes" id="UP001595704">
    <property type="component" value="Unassembled WGS sequence"/>
</dbReference>
<evidence type="ECO:0000313" key="2">
    <source>
        <dbReference type="Proteomes" id="UP001595704"/>
    </source>
</evidence>
<proteinExistence type="predicted"/>
<gene>
    <name evidence="1" type="ORF">ACFONL_01025</name>
</gene>
<keyword evidence="2" id="KW-1185">Reference proteome</keyword>
<organism evidence="1 2">
    <name type="scientific">Camelimonas fluminis</name>
    <dbReference type="NCBI Taxonomy" id="1576911"/>
    <lineage>
        <taxon>Bacteria</taxon>
        <taxon>Pseudomonadati</taxon>
        <taxon>Pseudomonadota</taxon>
        <taxon>Alphaproteobacteria</taxon>
        <taxon>Hyphomicrobiales</taxon>
        <taxon>Chelatococcaceae</taxon>
        <taxon>Camelimonas</taxon>
    </lineage>
</organism>
<accession>A0ABV7UBW2</accession>